<dbReference type="KEGG" id="mhos:CXR34_08620"/>
<dbReference type="EMBL" id="CP025299">
    <property type="protein sequence ID" value="AUG29501.1"/>
    <property type="molecule type" value="Genomic_DNA"/>
</dbReference>
<evidence type="ECO:0000256" key="1">
    <source>
        <dbReference type="SAM" id="MobiDB-lite"/>
    </source>
</evidence>
<feature type="compositionally biased region" description="Basic and acidic residues" evidence="1">
    <location>
        <begin position="1"/>
        <end position="12"/>
    </location>
</feature>
<feature type="region of interest" description="Disordered" evidence="1">
    <location>
        <begin position="1"/>
        <end position="23"/>
    </location>
</feature>
<proteinExistence type="predicted"/>
<organism evidence="2 3">
    <name type="scientific">Microbacterium hominis</name>
    <dbReference type="NCBI Taxonomy" id="162426"/>
    <lineage>
        <taxon>Bacteria</taxon>
        <taxon>Bacillati</taxon>
        <taxon>Actinomycetota</taxon>
        <taxon>Actinomycetes</taxon>
        <taxon>Micrococcales</taxon>
        <taxon>Microbacteriaceae</taxon>
        <taxon>Microbacterium</taxon>
    </lineage>
</organism>
<dbReference type="Proteomes" id="UP000233276">
    <property type="component" value="Chromosome"/>
</dbReference>
<accession>A0A2K9DBM6</accession>
<evidence type="ECO:0000313" key="3">
    <source>
        <dbReference type="Proteomes" id="UP000233276"/>
    </source>
</evidence>
<name>A0A2K9DBM6_9MICO</name>
<gene>
    <name evidence="2" type="ORF">CXR34_08620</name>
</gene>
<protein>
    <submittedName>
        <fullName evidence="2">Uncharacterized protein</fullName>
    </submittedName>
</protein>
<reference evidence="2 3" key="1">
    <citation type="submission" date="2017-12" db="EMBL/GenBank/DDBJ databases">
        <title>Isolation and characterization of estrogens degradatiion strain Microbacterium hominis SJTG1.</title>
        <authorList>
            <person name="Xiong W."/>
            <person name="Yin C."/>
            <person name="Zheng D."/>
            <person name="Liang R."/>
        </authorList>
    </citation>
    <scope>NUCLEOTIDE SEQUENCE [LARGE SCALE GENOMIC DNA]</scope>
    <source>
        <strain evidence="2 3">SJTG1</strain>
    </source>
</reference>
<evidence type="ECO:0000313" key="2">
    <source>
        <dbReference type="EMBL" id="AUG29501.1"/>
    </source>
</evidence>
<sequence length="265" mass="29466">MVVMSTHDETLHPRGQAGNAGQFRAKENSAPVEALNPRGELDDANTLYHQNTDQLRNLVVRYLRVGMPADAARVEFELSDQGDYVYVARAFDANESEIDIEDDYDTWADVDDVVSHLGDPDDNRTVFRDLFERTDRQVFTWVRSEPSDEAEAASIRSRIDRLRQTRQELGARSQAAAIVAVRRLLPEGAKATLTWGDQTGPDYLTVDKLTLADGSIVDGGESADDAGVDWDEIDMAASDIRDGKDPSLRAVDDRGMYFELDQLAA</sequence>
<dbReference type="AlphaFoldDB" id="A0A2K9DBM6"/>